<dbReference type="RefSeq" id="WP_086086060.1">
    <property type="nucleotide sequence ID" value="NZ_CP021112.1"/>
</dbReference>
<gene>
    <name evidence="11" type="ORF">CAK95_00595</name>
</gene>
<evidence type="ECO:0000259" key="10">
    <source>
        <dbReference type="Pfam" id="PF12627"/>
    </source>
</evidence>
<evidence type="ECO:0000256" key="7">
    <source>
        <dbReference type="ARBA" id="ARBA00022842"/>
    </source>
</evidence>
<name>A0A1W6ZKT2_9HYPH</name>
<protein>
    <submittedName>
        <fullName evidence="11">CCA tRNA nucleotidyltransferase</fullName>
    </submittedName>
</protein>
<dbReference type="GO" id="GO:0000049">
    <property type="term" value="F:tRNA binding"/>
    <property type="evidence" value="ECO:0007669"/>
    <property type="project" value="TreeGrafter"/>
</dbReference>
<dbReference type="PANTHER" id="PTHR46173:SF1">
    <property type="entry name" value="CCA TRNA NUCLEOTIDYLTRANSFERASE 1, MITOCHONDRIAL"/>
    <property type="match status" value="1"/>
</dbReference>
<keyword evidence="2 8" id="KW-0808">Transferase</keyword>
<accession>A0A1W6ZKT2</accession>
<dbReference type="InterPro" id="IPR032828">
    <property type="entry name" value="PolyA_RNA-bd"/>
</dbReference>
<keyword evidence="6" id="KW-0547">Nucleotide-binding</keyword>
<evidence type="ECO:0000256" key="5">
    <source>
        <dbReference type="ARBA" id="ARBA00022723"/>
    </source>
</evidence>
<comment type="cofactor">
    <cofactor evidence="1">
        <name>Mg(2+)</name>
        <dbReference type="ChEBI" id="CHEBI:18420"/>
    </cofactor>
</comment>
<dbReference type="SUPFAM" id="SSF81891">
    <property type="entry name" value="Poly A polymerase C-terminal region-like"/>
    <property type="match status" value="1"/>
</dbReference>
<dbReference type="KEGG" id="psin:CAK95_00595"/>
<evidence type="ECO:0000313" key="11">
    <source>
        <dbReference type="EMBL" id="ARP97740.1"/>
    </source>
</evidence>
<feature type="domain" description="tRNA nucleotidyltransferase/poly(A) polymerase RNA and SrmB- binding" evidence="10">
    <location>
        <begin position="187"/>
        <end position="237"/>
    </location>
</feature>
<keyword evidence="8" id="KW-0694">RNA-binding</keyword>
<dbReference type="GO" id="GO:0000166">
    <property type="term" value="F:nucleotide binding"/>
    <property type="evidence" value="ECO:0007669"/>
    <property type="project" value="UniProtKB-KW"/>
</dbReference>
<dbReference type="CDD" id="cd05398">
    <property type="entry name" value="NT_ClassII-CCAase"/>
    <property type="match status" value="1"/>
</dbReference>
<evidence type="ECO:0000259" key="9">
    <source>
        <dbReference type="Pfam" id="PF01743"/>
    </source>
</evidence>
<dbReference type="GO" id="GO:0046872">
    <property type="term" value="F:metal ion binding"/>
    <property type="evidence" value="ECO:0007669"/>
    <property type="project" value="UniProtKB-KW"/>
</dbReference>
<dbReference type="InterPro" id="IPR002646">
    <property type="entry name" value="PolA_pol_head_dom"/>
</dbReference>
<feature type="domain" description="Poly A polymerase head" evidence="9">
    <location>
        <begin position="32"/>
        <end position="153"/>
    </location>
</feature>
<comment type="similarity">
    <text evidence="8">Belongs to the tRNA nucleotidyltransferase/poly(A) polymerase family.</text>
</comment>
<dbReference type="Gene3D" id="3.30.460.10">
    <property type="entry name" value="Beta Polymerase, domain 2"/>
    <property type="match status" value="1"/>
</dbReference>
<dbReference type="Pfam" id="PF01743">
    <property type="entry name" value="PolyA_pol"/>
    <property type="match status" value="1"/>
</dbReference>
<sequence>MTEQRLADAAWLTDGPLARVFDILDRDGEEARAVGGAVRNALLGLPVGEIDVATTALPDEVMRRAKQAGIRTVPTGIDHGTVTLLVDGQPFEVTTLREDVETYGRKARVAFGRDWKRDAERRDFTMNALSASRDGIVHDYVGGLADLKARHVRFIGNAVTRIEEDYLRILRFFRFRAAYGEGEPDKAALAACIAGREGMETLSRERVRAELLKLLVANRAVPAVAEMAEIGLLVRILGGVPLPGSLDKMVRIESALELTPDAVRRLGALALFVSEDAERLFQRLRMSNGEAQRLLSMADGWWRISGAMKPAAARALLYRLGPAKFLDRVLLAWSRSQDATDDTRWRDLFALPGHWPVPSLPISASDLIARGIAKGPGLGAALRAAEAAWIAADFPQDQVTIAAMVDEALKADPEPNKD</sequence>
<dbReference type="Pfam" id="PF12627">
    <property type="entry name" value="PolyA_pol_RNAbd"/>
    <property type="match status" value="1"/>
</dbReference>
<keyword evidence="5" id="KW-0479">Metal-binding</keyword>
<evidence type="ECO:0000256" key="4">
    <source>
        <dbReference type="ARBA" id="ARBA00022695"/>
    </source>
</evidence>
<organism evidence="11 12">
    <name type="scientific">Pseudorhodoplanes sinuspersici</name>
    <dbReference type="NCBI Taxonomy" id="1235591"/>
    <lineage>
        <taxon>Bacteria</taxon>
        <taxon>Pseudomonadati</taxon>
        <taxon>Pseudomonadota</taxon>
        <taxon>Alphaproteobacteria</taxon>
        <taxon>Hyphomicrobiales</taxon>
        <taxon>Pseudorhodoplanes</taxon>
    </lineage>
</organism>
<dbReference type="PANTHER" id="PTHR46173">
    <property type="entry name" value="CCA TRNA NUCLEOTIDYLTRANSFERASE 1, MITOCHONDRIAL"/>
    <property type="match status" value="1"/>
</dbReference>
<dbReference type="EMBL" id="CP021112">
    <property type="protein sequence ID" value="ARP97740.1"/>
    <property type="molecule type" value="Genomic_DNA"/>
</dbReference>
<evidence type="ECO:0000256" key="6">
    <source>
        <dbReference type="ARBA" id="ARBA00022741"/>
    </source>
</evidence>
<dbReference type="InterPro" id="IPR050264">
    <property type="entry name" value="Bact_CCA-adding_enz_type3_sf"/>
</dbReference>
<evidence type="ECO:0000256" key="1">
    <source>
        <dbReference type="ARBA" id="ARBA00001946"/>
    </source>
</evidence>
<dbReference type="Gene3D" id="1.10.3090.10">
    <property type="entry name" value="cca-adding enzyme, domain 2"/>
    <property type="match status" value="1"/>
</dbReference>
<reference evidence="11 12" key="1">
    <citation type="submission" date="2017-05" db="EMBL/GenBank/DDBJ databases">
        <title>Full genome sequence of Pseudorhodoplanes sinuspersici.</title>
        <authorList>
            <person name="Dastgheib S.M.M."/>
            <person name="Shavandi M."/>
            <person name="Tirandaz H."/>
        </authorList>
    </citation>
    <scope>NUCLEOTIDE SEQUENCE [LARGE SCALE GENOMIC DNA]</scope>
    <source>
        <strain evidence="11 12">RIPI110</strain>
    </source>
</reference>
<dbReference type="GO" id="GO:0008033">
    <property type="term" value="P:tRNA processing"/>
    <property type="evidence" value="ECO:0007669"/>
    <property type="project" value="UniProtKB-KW"/>
</dbReference>
<dbReference type="Proteomes" id="UP000194137">
    <property type="component" value="Chromosome"/>
</dbReference>
<dbReference type="GO" id="GO:0016779">
    <property type="term" value="F:nucleotidyltransferase activity"/>
    <property type="evidence" value="ECO:0007669"/>
    <property type="project" value="UniProtKB-KW"/>
</dbReference>
<proteinExistence type="inferred from homology"/>
<dbReference type="SUPFAM" id="SSF81301">
    <property type="entry name" value="Nucleotidyltransferase"/>
    <property type="match status" value="1"/>
</dbReference>
<keyword evidence="3" id="KW-0819">tRNA processing</keyword>
<evidence type="ECO:0000256" key="2">
    <source>
        <dbReference type="ARBA" id="ARBA00022679"/>
    </source>
</evidence>
<dbReference type="OrthoDB" id="9805698at2"/>
<evidence type="ECO:0000256" key="8">
    <source>
        <dbReference type="RuleBase" id="RU003953"/>
    </source>
</evidence>
<dbReference type="STRING" id="1235591.CAK95_00595"/>
<keyword evidence="4" id="KW-0548">Nucleotidyltransferase</keyword>
<dbReference type="InterPro" id="IPR043519">
    <property type="entry name" value="NT_sf"/>
</dbReference>
<dbReference type="AlphaFoldDB" id="A0A1W6ZKT2"/>
<keyword evidence="7" id="KW-0460">Magnesium</keyword>
<evidence type="ECO:0000313" key="12">
    <source>
        <dbReference type="Proteomes" id="UP000194137"/>
    </source>
</evidence>
<keyword evidence="12" id="KW-1185">Reference proteome</keyword>
<evidence type="ECO:0000256" key="3">
    <source>
        <dbReference type="ARBA" id="ARBA00022694"/>
    </source>
</evidence>